<sequence>MSPFDLGTVDTPSLQERIQARPNPEEARSDFLKRQRTGRFATAEEIALLCVYLASDEVASGYWVVLELWVRIRSMRSGCPVLPGG</sequence>
<feature type="region of interest" description="Disordered" evidence="1">
    <location>
        <begin position="1"/>
        <end position="29"/>
    </location>
</feature>
<name>A0A9L0I688_EQUAS</name>
<dbReference type="SUPFAM" id="SSF51735">
    <property type="entry name" value="NAD(P)-binding Rossmann-fold domains"/>
    <property type="match status" value="1"/>
</dbReference>
<dbReference type="InterPro" id="IPR036291">
    <property type="entry name" value="NAD(P)-bd_dom_sf"/>
</dbReference>
<keyword evidence="3" id="KW-1185">Reference proteome</keyword>
<dbReference type="Proteomes" id="UP000694387">
    <property type="component" value="Chromosome 3"/>
</dbReference>
<reference evidence="2" key="2">
    <citation type="submission" date="2025-08" db="UniProtKB">
        <authorList>
            <consortium name="Ensembl"/>
        </authorList>
    </citation>
    <scope>IDENTIFICATION</scope>
</reference>
<accession>A0A9L0I688</accession>
<dbReference type="Gene3D" id="3.40.50.720">
    <property type="entry name" value="NAD(P)-binding Rossmann-like Domain"/>
    <property type="match status" value="1"/>
</dbReference>
<evidence type="ECO:0000313" key="2">
    <source>
        <dbReference type="Ensembl" id="ENSEASP00005035749.1"/>
    </source>
</evidence>
<evidence type="ECO:0000313" key="3">
    <source>
        <dbReference type="Proteomes" id="UP000694387"/>
    </source>
</evidence>
<reference evidence="2 3" key="1">
    <citation type="journal article" date="2020" name="Nat. Commun.">
        <title>Donkey genomes provide new insights into domestication and selection for coat color.</title>
        <authorList>
            <person name="Wang"/>
            <person name="C."/>
            <person name="Li"/>
            <person name="H."/>
            <person name="Guo"/>
            <person name="Y."/>
            <person name="Huang"/>
            <person name="J."/>
            <person name="Sun"/>
            <person name="Y."/>
            <person name="Min"/>
            <person name="J."/>
            <person name="Wang"/>
            <person name="J."/>
            <person name="Fang"/>
            <person name="X."/>
            <person name="Zhao"/>
            <person name="Z."/>
            <person name="Wang"/>
            <person name="S."/>
            <person name="Zhang"/>
            <person name="Y."/>
            <person name="Liu"/>
            <person name="Q."/>
            <person name="Jiang"/>
            <person name="Q."/>
            <person name="Wang"/>
            <person name="X."/>
            <person name="Guo"/>
            <person name="Y."/>
            <person name="Yang"/>
            <person name="C."/>
            <person name="Wang"/>
            <person name="Y."/>
            <person name="Tian"/>
            <person name="F."/>
            <person name="Zhuang"/>
            <person name="G."/>
            <person name="Fan"/>
            <person name="Y."/>
            <person name="Gao"/>
            <person name="Q."/>
            <person name="Li"/>
            <person name="Y."/>
            <person name="Ju"/>
            <person name="Z."/>
            <person name="Li"/>
            <person name="J."/>
            <person name="Li"/>
            <person name="R."/>
            <person name="Hou"/>
            <person name="M."/>
            <person name="Yang"/>
            <person name="G."/>
            <person name="Liu"/>
            <person name="G."/>
            <person name="Liu"/>
            <person name="W."/>
            <person name="Guo"/>
            <person name="J."/>
            <person name="Pan"/>
            <person name="S."/>
            <person name="Fan"/>
            <person name="G."/>
            <person name="Zhang"/>
            <person name="W."/>
            <person name="Zhang"/>
            <person name="R."/>
            <person name="Yu"/>
            <person name="J."/>
            <person name="Zhang"/>
            <person name="X."/>
            <person name="Yin"/>
            <person name="Q."/>
            <person name="Ji"/>
            <person name="C."/>
            <person name="Jin"/>
            <person name="Y."/>
            <person name="Yue"/>
            <person name="G."/>
            <person name="Liu"/>
            <person name="M."/>
            <person name="Xu"/>
            <person name="J."/>
            <person name="Liu"/>
            <person name="S."/>
            <person name="Jordana"/>
            <person name="J."/>
            <person name="Noce"/>
            <person name="A."/>
            <person name="Amills"/>
            <person name="M."/>
            <person name="Wu"/>
            <person name="D.D."/>
            <person name="Li"/>
            <person name="S."/>
            <person name="Zhou"/>
            <person name="X. and Zhong"/>
            <person name="J."/>
        </authorList>
    </citation>
    <scope>NUCLEOTIDE SEQUENCE [LARGE SCALE GENOMIC DNA]</scope>
</reference>
<proteinExistence type="predicted"/>
<evidence type="ECO:0000256" key="1">
    <source>
        <dbReference type="SAM" id="MobiDB-lite"/>
    </source>
</evidence>
<organism evidence="2 3">
    <name type="scientific">Equus asinus</name>
    <name type="common">Donkey</name>
    <name type="synonym">Equus africanus asinus</name>
    <dbReference type="NCBI Taxonomy" id="9793"/>
    <lineage>
        <taxon>Eukaryota</taxon>
        <taxon>Metazoa</taxon>
        <taxon>Chordata</taxon>
        <taxon>Craniata</taxon>
        <taxon>Vertebrata</taxon>
        <taxon>Euteleostomi</taxon>
        <taxon>Mammalia</taxon>
        <taxon>Eutheria</taxon>
        <taxon>Laurasiatheria</taxon>
        <taxon>Perissodactyla</taxon>
        <taxon>Equidae</taxon>
        <taxon>Equus</taxon>
    </lineage>
</organism>
<dbReference type="GeneTree" id="ENSGT00940000156721"/>
<dbReference type="AlphaFoldDB" id="A0A9L0I688"/>
<protein>
    <submittedName>
        <fullName evidence="2">Uncharacterized protein</fullName>
    </submittedName>
</protein>
<reference evidence="2" key="3">
    <citation type="submission" date="2025-09" db="UniProtKB">
        <authorList>
            <consortium name="Ensembl"/>
        </authorList>
    </citation>
    <scope>IDENTIFICATION</scope>
</reference>
<dbReference type="Ensembl" id="ENSEAST00005054125.1">
    <property type="protein sequence ID" value="ENSEASP00005035749.1"/>
    <property type="gene ID" value="ENSEASG00005025409.1"/>
</dbReference>